<gene>
    <name evidence="1" type="ORF">PGB27_12390</name>
</gene>
<protein>
    <recommendedName>
        <fullName evidence="3">Alpha/beta hydrolase</fullName>
    </recommendedName>
</protein>
<reference evidence="1 2" key="1">
    <citation type="submission" date="2023-02" db="EMBL/GenBank/DDBJ databases">
        <title>Genome sequencing required for Actinomycetospora new species description.</title>
        <authorList>
            <person name="Saimee Y."/>
            <person name="Duangmal K."/>
        </authorList>
    </citation>
    <scope>NUCLEOTIDE SEQUENCE [LARGE SCALE GENOMIC DNA]</scope>
    <source>
        <strain evidence="1 2">DW7H6</strain>
    </source>
</reference>
<dbReference type="InterPro" id="IPR029058">
    <property type="entry name" value="AB_hydrolase_fold"/>
</dbReference>
<name>A0ABT5STR5_9PSEU</name>
<accession>A0ABT5STR5</accession>
<keyword evidence="2" id="KW-1185">Reference proteome</keyword>
<evidence type="ECO:0008006" key="3">
    <source>
        <dbReference type="Google" id="ProtNLM"/>
    </source>
</evidence>
<dbReference type="RefSeq" id="WP_274200673.1">
    <property type="nucleotide sequence ID" value="NZ_JAQZAO010000005.1"/>
</dbReference>
<comment type="caution">
    <text evidence="1">The sequence shown here is derived from an EMBL/GenBank/DDBJ whole genome shotgun (WGS) entry which is preliminary data.</text>
</comment>
<sequence>MTSTDPDEVARAGRTLTVTSGGETVELLLFPQEEDVPSILVSPGSGGHAYVFAELAYLTHCAGYRVFVMPKHGDKTVDELVVRHREVIGYIAARYSDRIGLYGEGLGGYVGFYVALAGTPSVGSIACQNSPAILTELAYHRALLAESGPWARAASRRRIMLPVGRQLVRRAPWLRVPISSYLPWRDLVDTHEGVRDVERRLVSDGYLEDPDFDRWYSLSTVMSLVSTPPPAPLVSLATPTMFVIASQGPTPGYVADLYDRLPLTRKRILRVEGSVYWMLSHPREAAALIGDWFDASLPPP</sequence>
<dbReference type="EMBL" id="JAQZAO010000005">
    <property type="protein sequence ID" value="MDD7966139.1"/>
    <property type="molecule type" value="Genomic_DNA"/>
</dbReference>
<organism evidence="1 2">
    <name type="scientific">Actinomycetospora lemnae</name>
    <dbReference type="NCBI Taxonomy" id="3019891"/>
    <lineage>
        <taxon>Bacteria</taxon>
        <taxon>Bacillati</taxon>
        <taxon>Actinomycetota</taxon>
        <taxon>Actinomycetes</taxon>
        <taxon>Pseudonocardiales</taxon>
        <taxon>Pseudonocardiaceae</taxon>
        <taxon>Actinomycetospora</taxon>
    </lineage>
</organism>
<evidence type="ECO:0000313" key="1">
    <source>
        <dbReference type="EMBL" id="MDD7966139.1"/>
    </source>
</evidence>
<proteinExistence type="predicted"/>
<dbReference type="Gene3D" id="3.40.50.1820">
    <property type="entry name" value="alpha/beta hydrolase"/>
    <property type="match status" value="1"/>
</dbReference>
<dbReference type="SUPFAM" id="SSF53474">
    <property type="entry name" value="alpha/beta-Hydrolases"/>
    <property type="match status" value="1"/>
</dbReference>
<evidence type="ECO:0000313" key="2">
    <source>
        <dbReference type="Proteomes" id="UP001300763"/>
    </source>
</evidence>
<dbReference type="Proteomes" id="UP001300763">
    <property type="component" value="Unassembled WGS sequence"/>
</dbReference>